<protein>
    <submittedName>
        <fullName evidence="2">Uncharacterized protein</fullName>
    </submittedName>
</protein>
<dbReference type="AlphaFoldDB" id="A0A2P5WPT4"/>
<accession>A0A2P5WPT4</accession>
<feature type="compositionally biased region" description="Basic and acidic residues" evidence="1">
    <location>
        <begin position="11"/>
        <end position="21"/>
    </location>
</feature>
<dbReference type="Proteomes" id="UP000239757">
    <property type="component" value="Unassembled WGS sequence"/>
</dbReference>
<name>A0A2P5WPT4_GOSBA</name>
<evidence type="ECO:0000313" key="3">
    <source>
        <dbReference type="Proteomes" id="UP000239757"/>
    </source>
</evidence>
<evidence type="ECO:0000313" key="2">
    <source>
        <dbReference type="EMBL" id="PPR93099.1"/>
    </source>
</evidence>
<feature type="region of interest" description="Disordered" evidence="1">
    <location>
        <begin position="1"/>
        <end position="21"/>
    </location>
</feature>
<dbReference type="EMBL" id="KZ666865">
    <property type="protein sequence ID" value="PPR93099.1"/>
    <property type="molecule type" value="Genomic_DNA"/>
</dbReference>
<sequence>MPQKNVIEPRSSLHDKNKSTYEERRLQIDELDEWRNHVKEKPRTHDVKPKPLYDEFKDGTNQFNVGNQVLLDEMDSRITTLELNANGVTLFTALNVFSYSTVEATHSHFSAFR</sequence>
<dbReference type="OrthoDB" id="1094981at2759"/>
<proteinExistence type="predicted"/>
<organism evidence="2 3">
    <name type="scientific">Gossypium barbadense</name>
    <name type="common">Sea Island cotton</name>
    <name type="synonym">Hibiscus barbadensis</name>
    <dbReference type="NCBI Taxonomy" id="3634"/>
    <lineage>
        <taxon>Eukaryota</taxon>
        <taxon>Viridiplantae</taxon>
        <taxon>Streptophyta</taxon>
        <taxon>Embryophyta</taxon>
        <taxon>Tracheophyta</taxon>
        <taxon>Spermatophyta</taxon>
        <taxon>Magnoliopsida</taxon>
        <taxon>eudicotyledons</taxon>
        <taxon>Gunneridae</taxon>
        <taxon>Pentapetalae</taxon>
        <taxon>rosids</taxon>
        <taxon>malvids</taxon>
        <taxon>Malvales</taxon>
        <taxon>Malvaceae</taxon>
        <taxon>Malvoideae</taxon>
        <taxon>Gossypium</taxon>
    </lineage>
</organism>
<evidence type="ECO:0000256" key="1">
    <source>
        <dbReference type="SAM" id="MobiDB-lite"/>
    </source>
</evidence>
<reference evidence="2 3" key="1">
    <citation type="submission" date="2015-01" db="EMBL/GenBank/DDBJ databases">
        <title>Genome of allotetraploid Gossypium barbadense reveals genomic plasticity and fiber elongation in cotton evolution.</title>
        <authorList>
            <person name="Chen X."/>
            <person name="Liu X."/>
            <person name="Zhao B."/>
            <person name="Zheng H."/>
            <person name="Hu Y."/>
            <person name="Lu G."/>
            <person name="Yang C."/>
            <person name="Chen J."/>
            <person name="Shan C."/>
            <person name="Zhang L."/>
            <person name="Zhou Y."/>
            <person name="Wang L."/>
            <person name="Guo W."/>
            <person name="Bai Y."/>
            <person name="Ruan J."/>
            <person name="Shangguan X."/>
            <person name="Mao Y."/>
            <person name="Jiang J."/>
            <person name="Zhu Y."/>
            <person name="Lei J."/>
            <person name="Kang H."/>
            <person name="Chen S."/>
            <person name="He X."/>
            <person name="Wang R."/>
            <person name="Wang Y."/>
            <person name="Chen J."/>
            <person name="Wang L."/>
            <person name="Yu S."/>
            <person name="Wang B."/>
            <person name="Wei J."/>
            <person name="Song S."/>
            <person name="Lu X."/>
            <person name="Gao Z."/>
            <person name="Gu W."/>
            <person name="Deng X."/>
            <person name="Ma D."/>
            <person name="Wang S."/>
            <person name="Liang W."/>
            <person name="Fang L."/>
            <person name="Cai C."/>
            <person name="Zhu X."/>
            <person name="Zhou B."/>
            <person name="Zhang Y."/>
            <person name="Chen Z."/>
            <person name="Xu S."/>
            <person name="Zhu R."/>
            <person name="Wang S."/>
            <person name="Zhang T."/>
            <person name="Zhao G."/>
        </authorList>
    </citation>
    <scope>NUCLEOTIDE SEQUENCE [LARGE SCALE GENOMIC DNA]</scope>
    <source>
        <strain evidence="3">cv. Xinhai21</strain>
        <tissue evidence="2">Leaf</tissue>
    </source>
</reference>
<gene>
    <name evidence="2" type="ORF">GOBAR_AA27569</name>
</gene>